<evidence type="ECO:0008006" key="4">
    <source>
        <dbReference type="Google" id="ProtNLM"/>
    </source>
</evidence>
<protein>
    <recommendedName>
        <fullName evidence="4">PH domain-containing protein</fullName>
    </recommendedName>
</protein>
<gene>
    <name evidence="2" type="ORF">HAX54_007454</name>
</gene>
<keyword evidence="3" id="KW-1185">Reference proteome</keyword>
<name>A0ABS8TDL8_DATST</name>
<feature type="region of interest" description="Disordered" evidence="1">
    <location>
        <begin position="323"/>
        <end position="372"/>
    </location>
</feature>
<sequence length="372" mass="41465">MEATAEMLFKIDTSRMYGCVTYKLSHPCPKMVEDGQHYIAGLCQPLLFWSLLCFPEAALLLSGFGTVGKCVGLSQCGRWFYINPHSEAADDNFHPYNTWLWPLTGEGLSLSSPHFFYFPFTTLVLPETPRCFSLANGSSISVCELCQIVREQSDESYIIDSESDRQKNKDEVLHSSGINRVDYEMLNEQMILLEIISESVNAESSLWVDAIRRTVRKDETYGEPISTESVVGENLDVEGGLNELEASKRLEYLLATELLRRAGEACWKFQVPQKKERPIATDMTNVREIESVLPISLEFANLSPRDMRNAEGCTVMLAPMHNETVDSSSNSGASKKPAADELIEGKGKASAQHGSSHQKGGNPPLDRIHLET</sequence>
<evidence type="ECO:0000313" key="3">
    <source>
        <dbReference type="Proteomes" id="UP000823775"/>
    </source>
</evidence>
<proteinExistence type="predicted"/>
<reference evidence="2 3" key="1">
    <citation type="journal article" date="2021" name="BMC Genomics">
        <title>Datura genome reveals duplications of psychoactive alkaloid biosynthetic genes and high mutation rate following tissue culture.</title>
        <authorList>
            <person name="Rajewski A."/>
            <person name="Carter-House D."/>
            <person name="Stajich J."/>
            <person name="Litt A."/>
        </authorList>
    </citation>
    <scope>NUCLEOTIDE SEQUENCE [LARGE SCALE GENOMIC DNA]</scope>
    <source>
        <strain evidence="2">AR-01</strain>
    </source>
</reference>
<organism evidence="2 3">
    <name type="scientific">Datura stramonium</name>
    <name type="common">Jimsonweed</name>
    <name type="synonym">Common thornapple</name>
    <dbReference type="NCBI Taxonomy" id="4076"/>
    <lineage>
        <taxon>Eukaryota</taxon>
        <taxon>Viridiplantae</taxon>
        <taxon>Streptophyta</taxon>
        <taxon>Embryophyta</taxon>
        <taxon>Tracheophyta</taxon>
        <taxon>Spermatophyta</taxon>
        <taxon>Magnoliopsida</taxon>
        <taxon>eudicotyledons</taxon>
        <taxon>Gunneridae</taxon>
        <taxon>Pentapetalae</taxon>
        <taxon>asterids</taxon>
        <taxon>lamiids</taxon>
        <taxon>Solanales</taxon>
        <taxon>Solanaceae</taxon>
        <taxon>Solanoideae</taxon>
        <taxon>Datureae</taxon>
        <taxon>Datura</taxon>
    </lineage>
</organism>
<feature type="compositionally biased region" description="Basic and acidic residues" evidence="1">
    <location>
        <begin position="337"/>
        <end position="347"/>
    </location>
</feature>
<dbReference type="EMBL" id="JACEIK010001382">
    <property type="protein sequence ID" value="MCD7468901.1"/>
    <property type="molecule type" value="Genomic_DNA"/>
</dbReference>
<accession>A0ABS8TDL8</accession>
<evidence type="ECO:0000256" key="1">
    <source>
        <dbReference type="SAM" id="MobiDB-lite"/>
    </source>
</evidence>
<comment type="caution">
    <text evidence="2">The sequence shown here is derived from an EMBL/GenBank/DDBJ whole genome shotgun (WGS) entry which is preliminary data.</text>
</comment>
<evidence type="ECO:0000313" key="2">
    <source>
        <dbReference type="EMBL" id="MCD7468901.1"/>
    </source>
</evidence>
<dbReference type="Proteomes" id="UP000823775">
    <property type="component" value="Unassembled WGS sequence"/>
</dbReference>